<feature type="compositionally biased region" description="Low complexity" evidence="1">
    <location>
        <begin position="151"/>
        <end position="160"/>
    </location>
</feature>
<evidence type="ECO:0000313" key="2">
    <source>
        <dbReference type="EMBL" id="KAJ8344167.1"/>
    </source>
</evidence>
<protein>
    <submittedName>
        <fullName evidence="2">Uncharacterized protein</fullName>
    </submittedName>
</protein>
<evidence type="ECO:0000313" key="3">
    <source>
        <dbReference type="Proteomes" id="UP001152622"/>
    </source>
</evidence>
<accession>A0A9Q1ESI9</accession>
<reference evidence="2" key="1">
    <citation type="journal article" date="2023" name="Science">
        <title>Genome structures resolve the early diversification of teleost fishes.</title>
        <authorList>
            <person name="Parey E."/>
            <person name="Louis A."/>
            <person name="Montfort J."/>
            <person name="Bouchez O."/>
            <person name="Roques C."/>
            <person name="Iampietro C."/>
            <person name="Lluch J."/>
            <person name="Castinel A."/>
            <person name="Donnadieu C."/>
            <person name="Desvignes T."/>
            <person name="Floi Bucao C."/>
            <person name="Jouanno E."/>
            <person name="Wen M."/>
            <person name="Mejri S."/>
            <person name="Dirks R."/>
            <person name="Jansen H."/>
            <person name="Henkel C."/>
            <person name="Chen W.J."/>
            <person name="Zahm M."/>
            <person name="Cabau C."/>
            <person name="Klopp C."/>
            <person name="Thompson A.W."/>
            <person name="Robinson-Rechavi M."/>
            <person name="Braasch I."/>
            <person name="Lecointre G."/>
            <person name="Bobe J."/>
            <person name="Postlethwait J.H."/>
            <person name="Berthelot C."/>
            <person name="Roest Crollius H."/>
            <person name="Guiguen Y."/>
        </authorList>
    </citation>
    <scope>NUCLEOTIDE SEQUENCE</scope>
    <source>
        <strain evidence="2">WJC10195</strain>
    </source>
</reference>
<evidence type="ECO:0000256" key="1">
    <source>
        <dbReference type="SAM" id="MobiDB-lite"/>
    </source>
</evidence>
<keyword evidence="3" id="KW-1185">Reference proteome</keyword>
<feature type="region of interest" description="Disordered" evidence="1">
    <location>
        <begin position="141"/>
        <end position="176"/>
    </location>
</feature>
<sequence>MRLYMCRGFRLMRWDLLQSRRVKVRGRCTKSPLYYRADDRPVTLEGWCNDEESPQVPHTPPVVKSRVFHVTWGSTLLLCAIVTGYSTSSSATTAKVANASSAEAAVVQYFLSRLINDQADPSAKLALPPLPWHAPKPLQLKLGSAPDVPATHSPSPLLPSNTPPPHAAPFPVSQRDSRILAPSLSI</sequence>
<dbReference type="Proteomes" id="UP001152622">
    <property type="component" value="Chromosome 13"/>
</dbReference>
<comment type="caution">
    <text evidence="2">The sequence shown here is derived from an EMBL/GenBank/DDBJ whole genome shotgun (WGS) entry which is preliminary data.</text>
</comment>
<gene>
    <name evidence="2" type="ORF">SKAU_G00314960</name>
</gene>
<dbReference type="AlphaFoldDB" id="A0A9Q1ESI9"/>
<proteinExistence type="predicted"/>
<name>A0A9Q1ESI9_SYNKA</name>
<dbReference type="EMBL" id="JAINUF010000013">
    <property type="protein sequence ID" value="KAJ8344167.1"/>
    <property type="molecule type" value="Genomic_DNA"/>
</dbReference>
<organism evidence="2 3">
    <name type="scientific">Synaphobranchus kaupii</name>
    <name type="common">Kaup's arrowtooth eel</name>
    <dbReference type="NCBI Taxonomy" id="118154"/>
    <lineage>
        <taxon>Eukaryota</taxon>
        <taxon>Metazoa</taxon>
        <taxon>Chordata</taxon>
        <taxon>Craniata</taxon>
        <taxon>Vertebrata</taxon>
        <taxon>Euteleostomi</taxon>
        <taxon>Actinopterygii</taxon>
        <taxon>Neopterygii</taxon>
        <taxon>Teleostei</taxon>
        <taxon>Anguilliformes</taxon>
        <taxon>Synaphobranchidae</taxon>
        <taxon>Synaphobranchus</taxon>
    </lineage>
</organism>